<accession>A0ABS4CGW0</accession>
<gene>
    <name evidence="6" type="ORF">I6N96_02240</name>
</gene>
<dbReference type="Gene3D" id="3.90.1720.10">
    <property type="entry name" value="endopeptidase domain like (from Nostoc punctiforme)"/>
    <property type="match status" value="1"/>
</dbReference>
<feature type="domain" description="NlpC/P60" evidence="5">
    <location>
        <begin position="1"/>
        <end position="142"/>
    </location>
</feature>
<protein>
    <recommendedName>
        <fullName evidence="5">NlpC/P60 domain-containing protein</fullName>
    </recommendedName>
</protein>
<dbReference type="Proteomes" id="UP000673375">
    <property type="component" value="Unassembled WGS sequence"/>
</dbReference>
<dbReference type="PROSITE" id="PS51935">
    <property type="entry name" value="NLPC_P60"/>
    <property type="match status" value="1"/>
</dbReference>
<keyword evidence="7" id="KW-1185">Reference proteome</keyword>
<comment type="caution">
    <text evidence="6">The sequence shown here is derived from an EMBL/GenBank/DDBJ whole genome shotgun (WGS) entry which is preliminary data.</text>
</comment>
<dbReference type="InterPro" id="IPR000064">
    <property type="entry name" value="NLP_P60_dom"/>
</dbReference>
<organism evidence="6 7">
    <name type="scientific">Enterococcus larvae</name>
    <dbReference type="NCBI Taxonomy" id="2794352"/>
    <lineage>
        <taxon>Bacteria</taxon>
        <taxon>Bacillati</taxon>
        <taxon>Bacillota</taxon>
        <taxon>Bacilli</taxon>
        <taxon>Lactobacillales</taxon>
        <taxon>Enterococcaceae</taxon>
        <taxon>Enterococcus</taxon>
    </lineage>
</organism>
<evidence type="ECO:0000256" key="3">
    <source>
        <dbReference type="ARBA" id="ARBA00022801"/>
    </source>
</evidence>
<keyword evidence="3" id="KW-0378">Hydrolase</keyword>
<dbReference type="Pfam" id="PF05382">
    <property type="entry name" value="Amidase_5"/>
    <property type="match status" value="1"/>
</dbReference>
<name>A0ABS4CGW0_9ENTE</name>
<reference evidence="6 7" key="1">
    <citation type="submission" date="2020-12" db="EMBL/GenBank/DDBJ databases">
        <title>Vagococcus allomyrinae sp. nov. and Enterococcus lavae sp. nov., isolated from the larvae of Allomyrina dichotoma.</title>
        <authorList>
            <person name="Lee S.D."/>
        </authorList>
    </citation>
    <scope>NUCLEOTIDE SEQUENCE [LARGE SCALE GENOMIC DNA]</scope>
    <source>
        <strain evidence="6 7">BWM-S5</strain>
    </source>
</reference>
<dbReference type="SUPFAM" id="SSF54001">
    <property type="entry name" value="Cysteine proteinases"/>
    <property type="match status" value="1"/>
</dbReference>
<evidence type="ECO:0000259" key="5">
    <source>
        <dbReference type="PROSITE" id="PS51935"/>
    </source>
</evidence>
<dbReference type="EMBL" id="JAEDXU010000001">
    <property type="protein sequence ID" value="MBP1045084.1"/>
    <property type="molecule type" value="Genomic_DNA"/>
</dbReference>
<comment type="similarity">
    <text evidence="1">Belongs to the peptidase C40 family.</text>
</comment>
<evidence type="ECO:0000313" key="7">
    <source>
        <dbReference type="Proteomes" id="UP000673375"/>
    </source>
</evidence>
<dbReference type="InterPro" id="IPR008044">
    <property type="entry name" value="Phage_lysin"/>
</dbReference>
<dbReference type="RefSeq" id="WP_209555871.1">
    <property type="nucleotide sequence ID" value="NZ_JAEDXU010000001.1"/>
</dbReference>
<evidence type="ECO:0000256" key="2">
    <source>
        <dbReference type="ARBA" id="ARBA00022670"/>
    </source>
</evidence>
<evidence type="ECO:0000313" key="6">
    <source>
        <dbReference type="EMBL" id="MBP1045084.1"/>
    </source>
</evidence>
<keyword evidence="4" id="KW-0788">Thiol protease</keyword>
<keyword evidence="2" id="KW-0645">Protease</keyword>
<evidence type="ECO:0000256" key="4">
    <source>
        <dbReference type="ARBA" id="ARBA00022807"/>
    </source>
</evidence>
<evidence type="ECO:0000256" key="1">
    <source>
        <dbReference type="ARBA" id="ARBA00007074"/>
    </source>
</evidence>
<proteinExistence type="inferred from homology"/>
<sequence length="214" mass="23616">MADSQKMLQWMADRQGRVTYSMNSRLGPASYDCSSAVYFALVAGGFLPSGTMGNTDSLFGHLEANGWQKLPEVNGYIDAKRGDIFIWGVRGASGGAAGHTGIFTDKDNIIHCNYGYNGITVNNHDQIWSYNNGPVNTIYRFLGSQTGTTKGFSVGQKVKLLNHATHYQTREAVPTWAKNKTYTIQQIKNVSMANSKKAYLLKEISSWVLEQDLA</sequence>
<dbReference type="InterPro" id="IPR038765">
    <property type="entry name" value="Papain-like_cys_pep_sf"/>
</dbReference>